<comment type="similarity">
    <text evidence="3">Belongs to the peptidase M16 family.</text>
</comment>
<dbReference type="Pfam" id="PF00675">
    <property type="entry name" value="Peptidase_M16"/>
    <property type="match status" value="1"/>
</dbReference>
<organism evidence="18 19">
    <name type="scientific">Pseudomonas kuykendallii</name>
    <dbReference type="NCBI Taxonomy" id="1007099"/>
    <lineage>
        <taxon>Bacteria</taxon>
        <taxon>Pseudomonadati</taxon>
        <taxon>Pseudomonadota</taxon>
        <taxon>Gammaproteobacteria</taxon>
        <taxon>Pseudomonadales</taxon>
        <taxon>Pseudomonadaceae</taxon>
        <taxon>Pseudomonas</taxon>
    </lineage>
</organism>
<dbReference type="FunFam" id="3.30.830.10:FF:000012">
    <property type="entry name" value="Protease 3"/>
    <property type="match status" value="1"/>
</dbReference>
<dbReference type="GO" id="GO:0046872">
    <property type="term" value="F:metal ion binding"/>
    <property type="evidence" value="ECO:0007669"/>
    <property type="project" value="UniProtKB-KW"/>
</dbReference>
<evidence type="ECO:0000259" key="14">
    <source>
        <dbReference type="Pfam" id="PF00675"/>
    </source>
</evidence>
<keyword evidence="7" id="KW-0479">Metal-binding</keyword>
<dbReference type="InterPro" id="IPR032632">
    <property type="entry name" value="Peptidase_M16_M"/>
</dbReference>
<evidence type="ECO:0000256" key="3">
    <source>
        <dbReference type="ARBA" id="ARBA00007261"/>
    </source>
</evidence>
<dbReference type="RefSeq" id="WP_273235036.1">
    <property type="nucleotide sequence ID" value="NZ_QFOH01000046.1"/>
</dbReference>
<dbReference type="InterPro" id="IPR054734">
    <property type="entry name" value="PqqF-like_C_4"/>
</dbReference>
<dbReference type="GO" id="GO:0004222">
    <property type="term" value="F:metalloendopeptidase activity"/>
    <property type="evidence" value="ECO:0007669"/>
    <property type="project" value="UniProtKB-EC"/>
</dbReference>
<evidence type="ECO:0000256" key="13">
    <source>
        <dbReference type="ARBA" id="ARBA00033450"/>
    </source>
</evidence>
<comment type="function">
    <text evidence="2">Endopeptidase that degrades small peptides of less than 7 kDa, such as glucagon and insulin.</text>
</comment>
<gene>
    <name evidence="18" type="ORF">DI599_21520</name>
</gene>
<evidence type="ECO:0000256" key="4">
    <source>
        <dbReference type="ARBA" id="ARBA00012449"/>
    </source>
</evidence>
<dbReference type="InterPro" id="IPR007863">
    <property type="entry name" value="Peptidase_M16_C"/>
</dbReference>
<dbReference type="Pfam" id="PF22456">
    <property type="entry name" value="PqqF-like_C_4"/>
    <property type="match status" value="1"/>
</dbReference>
<dbReference type="PANTHER" id="PTHR43690:SF18">
    <property type="entry name" value="INSULIN-DEGRADING ENZYME-RELATED"/>
    <property type="match status" value="1"/>
</dbReference>
<feature type="domain" description="Peptidase M16 middle/third" evidence="16">
    <location>
        <begin position="396"/>
        <end position="664"/>
    </location>
</feature>
<evidence type="ECO:0000256" key="1">
    <source>
        <dbReference type="ARBA" id="ARBA00001947"/>
    </source>
</evidence>
<evidence type="ECO:0000259" key="17">
    <source>
        <dbReference type="Pfam" id="PF22456"/>
    </source>
</evidence>
<evidence type="ECO:0000313" key="18">
    <source>
        <dbReference type="EMBL" id="PZP20745.1"/>
    </source>
</evidence>
<evidence type="ECO:0000256" key="11">
    <source>
        <dbReference type="ARBA" id="ARBA00029597"/>
    </source>
</evidence>
<feature type="domain" description="Peptidase M16 N-terminal" evidence="14">
    <location>
        <begin position="51"/>
        <end position="167"/>
    </location>
</feature>
<evidence type="ECO:0000256" key="8">
    <source>
        <dbReference type="ARBA" id="ARBA00022801"/>
    </source>
</evidence>
<feature type="domain" description="Peptidase M16 C-terminal" evidence="15">
    <location>
        <begin position="210"/>
        <end position="386"/>
    </location>
</feature>
<evidence type="ECO:0000256" key="9">
    <source>
        <dbReference type="ARBA" id="ARBA00022833"/>
    </source>
</evidence>
<name>A0A2W5CMB4_9PSED</name>
<feature type="domain" description="Coenzyme PQQ synthesis protein F-like C-terminal lobe" evidence="17">
    <location>
        <begin position="764"/>
        <end position="863"/>
    </location>
</feature>
<keyword evidence="8" id="KW-0378">Hydrolase</keyword>
<dbReference type="InterPro" id="IPR011249">
    <property type="entry name" value="Metalloenz_LuxS/M16"/>
</dbReference>
<protein>
    <recommendedName>
        <fullName evidence="5">Protease 3</fullName>
        <ecNumber evidence="4">3.4.24.55</ecNumber>
    </recommendedName>
    <alternativeName>
        <fullName evidence="13">Pitrilysin</fullName>
    </alternativeName>
    <alternativeName>
        <fullName evidence="12">Protease III</fullName>
    </alternativeName>
    <alternativeName>
        <fullName evidence="11">Protease pi</fullName>
    </alternativeName>
</protein>
<dbReference type="Proteomes" id="UP000249198">
    <property type="component" value="Unassembled WGS sequence"/>
</dbReference>
<evidence type="ECO:0000256" key="10">
    <source>
        <dbReference type="ARBA" id="ARBA00023049"/>
    </source>
</evidence>
<keyword evidence="6" id="KW-0645">Protease</keyword>
<evidence type="ECO:0000259" key="16">
    <source>
        <dbReference type="Pfam" id="PF16187"/>
    </source>
</evidence>
<dbReference type="Gene3D" id="3.30.830.10">
    <property type="entry name" value="Metalloenzyme, LuxS/M16 peptidase-like"/>
    <property type="match status" value="4"/>
</dbReference>
<comment type="caution">
    <text evidence="18">The sequence shown here is derived from an EMBL/GenBank/DDBJ whole genome shotgun (WGS) entry which is preliminary data.</text>
</comment>
<sequence>MLQAEVMRALGTYAALTPCADSSAASNTDLITYPKDRHQYRSLRLSNSMEVMLVHDSGATHAAANLTVQVGSAQNPADIPGLAHFTEHMVFLGCERFPAPNSYSAFMSTVGGSFNASTDFDFTNYYFRVPKAALAEALERLSATLAVPLFDIEYVERERQAVDAEYRMRLDDDRFRVIDVLGDIVNPTHPIAQFSIGNLTTLGGDPHVLRQRVTDFHQRYYSANLMKLVVSGPQSLDELQSYVNTSFALMTDRQVPVPSTAQTVERPGLFPAELQIKSVKPNNELSFLFVVRNDPSDLSNNILSFLFRLLTNKGPNGLQQQLKQNGLAQNVKAGIVSSRANESMVSIAVAVPIGQSPDFARIQTAVFSYLDEIRKNGLQSWRYQEIAALSKQHFEQKSPGDPLAHVRLIASNAKKYPTRDWLYGPYRMDHFDAMRAIEILDAMTPDRVLRVWLSSDAETEKTSKWFAGPYCFRAIEHWPDAAPIEGLELPGPNRFIADDMRVLGVTANMPSLVVDSIGLQVWYRPEHHFDSPKSVWKLELQSPAPASPIEQVRLWLFCSWLQDVLAPAAQQAAQAGLRAELLPAQNGLWIELSGLRQRQPMLLAEILDGVAHRSISPAEYQRATTRLKQNLQRQEGKSPKQNVSEALAAAVYPSAWLPAEKLSALDQITLQTFEAWRGEWLKQLHVCTLAVGNLAPEDVQQVTQLLIEHLHPTLAASDVPHFAPRTLADDLPVLHQQTGSKDHSMLLYWPHPLKTIEARADTLLLAQVIKGRYYQSLRTEQQLGYSVGGGAGSASGMSWLSFAVQSPLYSSDVLRAQTQTFLKQMDTLVASLDSMSLATASKATLANVRAREENVNAMASRYWADIKGRDYTFGSQKRLAQTLATRTYQQVQAAWKQMRGAPTLWVTADPGVAATLARFKRTPTELLAMDTTL</sequence>
<dbReference type="AlphaFoldDB" id="A0A2W5CMB4"/>
<comment type="cofactor">
    <cofactor evidence="1">
        <name>Zn(2+)</name>
        <dbReference type="ChEBI" id="CHEBI:29105"/>
    </cofactor>
</comment>
<evidence type="ECO:0000313" key="19">
    <source>
        <dbReference type="Proteomes" id="UP000249198"/>
    </source>
</evidence>
<keyword evidence="10" id="KW-0482">Metalloprotease</keyword>
<dbReference type="Pfam" id="PF05193">
    <property type="entry name" value="Peptidase_M16_C"/>
    <property type="match status" value="1"/>
</dbReference>
<evidence type="ECO:0000256" key="6">
    <source>
        <dbReference type="ARBA" id="ARBA00022670"/>
    </source>
</evidence>
<reference evidence="18 19" key="1">
    <citation type="submission" date="2017-08" db="EMBL/GenBank/DDBJ databases">
        <title>Infants hospitalized years apart are colonized by the same room-sourced microbial strains.</title>
        <authorList>
            <person name="Brooks B."/>
            <person name="Olm M.R."/>
            <person name="Firek B.A."/>
            <person name="Baker R."/>
            <person name="Thomas B.C."/>
            <person name="Morowitz M.J."/>
            <person name="Banfield J.F."/>
        </authorList>
    </citation>
    <scope>NUCLEOTIDE SEQUENCE [LARGE SCALE GENOMIC DNA]</scope>
    <source>
        <strain evidence="18">S2_009_000_R2_77</strain>
    </source>
</reference>
<evidence type="ECO:0000256" key="2">
    <source>
        <dbReference type="ARBA" id="ARBA00002184"/>
    </source>
</evidence>
<dbReference type="Pfam" id="PF16187">
    <property type="entry name" value="Peptidase_M16_M"/>
    <property type="match status" value="1"/>
</dbReference>
<evidence type="ECO:0000256" key="5">
    <source>
        <dbReference type="ARBA" id="ARBA00017565"/>
    </source>
</evidence>
<dbReference type="EMBL" id="QFOH01000046">
    <property type="protein sequence ID" value="PZP20745.1"/>
    <property type="molecule type" value="Genomic_DNA"/>
</dbReference>
<proteinExistence type="inferred from homology"/>
<accession>A0A2W5CMB4</accession>
<dbReference type="InterPro" id="IPR050626">
    <property type="entry name" value="Peptidase_M16"/>
</dbReference>
<evidence type="ECO:0000256" key="12">
    <source>
        <dbReference type="ARBA" id="ARBA00031184"/>
    </source>
</evidence>
<evidence type="ECO:0000259" key="15">
    <source>
        <dbReference type="Pfam" id="PF05193"/>
    </source>
</evidence>
<evidence type="ECO:0000256" key="7">
    <source>
        <dbReference type="ARBA" id="ARBA00022723"/>
    </source>
</evidence>
<dbReference type="InterPro" id="IPR011765">
    <property type="entry name" value="Pept_M16_N"/>
</dbReference>
<dbReference type="GO" id="GO:0006508">
    <property type="term" value="P:proteolysis"/>
    <property type="evidence" value="ECO:0007669"/>
    <property type="project" value="UniProtKB-KW"/>
</dbReference>
<keyword evidence="9" id="KW-0862">Zinc</keyword>
<dbReference type="PANTHER" id="PTHR43690">
    <property type="entry name" value="NARDILYSIN"/>
    <property type="match status" value="1"/>
</dbReference>
<dbReference type="EC" id="3.4.24.55" evidence="4"/>
<dbReference type="SUPFAM" id="SSF63411">
    <property type="entry name" value="LuxS/MPP-like metallohydrolase"/>
    <property type="match status" value="4"/>
</dbReference>